<proteinExistence type="predicted"/>
<keyword evidence="3" id="KW-1185">Reference proteome</keyword>
<dbReference type="Proteomes" id="UP001341840">
    <property type="component" value="Unassembled WGS sequence"/>
</dbReference>
<reference evidence="2 3" key="1">
    <citation type="journal article" date="2023" name="Plants (Basel)">
        <title>Bridging the Gap: Combining Genomics and Transcriptomics Approaches to Understand Stylosanthes scabra, an Orphan Legume from the Brazilian Caatinga.</title>
        <authorList>
            <person name="Ferreira-Neto J.R.C."/>
            <person name="da Silva M.D."/>
            <person name="Binneck E."/>
            <person name="de Melo N.F."/>
            <person name="da Silva R.H."/>
            <person name="de Melo A.L.T.M."/>
            <person name="Pandolfi V."/>
            <person name="Bustamante F.O."/>
            <person name="Brasileiro-Vidal A.C."/>
            <person name="Benko-Iseppon A.M."/>
        </authorList>
    </citation>
    <scope>NUCLEOTIDE SEQUENCE [LARGE SCALE GENOMIC DNA]</scope>
    <source>
        <tissue evidence="2">Leaves</tissue>
    </source>
</reference>
<evidence type="ECO:0000313" key="2">
    <source>
        <dbReference type="EMBL" id="MED6197962.1"/>
    </source>
</evidence>
<name>A0ABU6XIS3_9FABA</name>
<feature type="domain" description="Myb/SANT-like DNA-binding" evidence="1">
    <location>
        <begin position="64"/>
        <end position="134"/>
    </location>
</feature>
<protein>
    <recommendedName>
        <fullName evidence="1">Myb/SANT-like DNA-binding domain-containing protein</fullName>
    </recommendedName>
</protein>
<comment type="caution">
    <text evidence="2">The sequence shown here is derived from an EMBL/GenBank/DDBJ whole genome shotgun (WGS) entry which is preliminary data.</text>
</comment>
<organism evidence="2 3">
    <name type="scientific">Stylosanthes scabra</name>
    <dbReference type="NCBI Taxonomy" id="79078"/>
    <lineage>
        <taxon>Eukaryota</taxon>
        <taxon>Viridiplantae</taxon>
        <taxon>Streptophyta</taxon>
        <taxon>Embryophyta</taxon>
        <taxon>Tracheophyta</taxon>
        <taxon>Spermatophyta</taxon>
        <taxon>Magnoliopsida</taxon>
        <taxon>eudicotyledons</taxon>
        <taxon>Gunneridae</taxon>
        <taxon>Pentapetalae</taxon>
        <taxon>rosids</taxon>
        <taxon>fabids</taxon>
        <taxon>Fabales</taxon>
        <taxon>Fabaceae</taxon>
        <taxon>Papilionoideae</taxon>
        <taxon>50 kb inversion clade</taxon>
        <taxon>dalbergioids sensu lato</taxon>
        <taxon>Dalbergieae</taxon>
        <taxon>Pterocarpus clade</taxon>
        <taxon>Stylosanthes</taxon>
    </lineage>
</organism>
<evidence type="ECO:0000259" key="1">
    <source>
        <dbReference type="Pfam" id="PF13837"/>
    </source>
</evidence>
<accession>A0ABU6XIS3</accession>
<dbReference type="EMBL" id="JASCZI010212013">
    <property type="protein sequence ID" value="MED6197962.1"/>
    <property type="molecule type" value="Genomic_DNA"/>
</dbReference>
<evidence type="ECO:0000313" key="3">
    <source>
        <dbReference type="Proteomes" id="UP001341840"/>
    </source>
</evidence>
<dbReference type="Pfam" id="PF13837">
    <property type="entry name" value="Myb_DNA-bind_4"/>
    <property type="match status" value="1"/>
</dbReference>
<sequence length="158" mass="18242">MDVDPEEEEGILDAFPPMADDAKGERIEVIESTEEWTQMRDDMVVEMFEEWRAIRGMAGNMDKRFWSNEENEAFVGFVEEFVVDATRLDCGQFKNATFEKLALKMIQTFSNCTLTTKHCKNKHKRMKEKYQYAADMLAAADLAGTMRSSVLRWTAGRC</sequence>
<dbReference type="InterPro" id="IPR044822">
    <property type="entry name" value="Myb_DNA-bind_4"/>
</dbReference>
<gene>
    <name evidence="2" type="ORF">PIB30_061761</name>
</gene>